<name>A0A514DBI2_9VIRU</name>
<protein>
    <recommendedName>
        <fullName evidence="2">Maturation</fullName>
    </recommendedName>
</protein>
<organism evidence="1">
    <name type="scientific">Leviviridae sp</name>
    <dbReference type="NCBI Taxonomy" id="2027243"/>
    <lineage>
        <taxon>Viruses</taxon>
        <taxon>Riboviria</taxon>
        <taxon>Orthornavirae</taxon>
        <taxon>Lenarviricota</taxon>
        <taxon>Leviviricetes</taxon>
        <taxon>Norzivirales</taxon>
        <taxon>Fiersviridae</taxon>
    </lineage>
</organism>
<sequence length="428" mass="47445">MSNGYTKQRSSWSLHNLGKVTLSNLEMDSRDYSTAQWGTVEQISGAGHPWYSTKKLRAAGGFRDVGGTMEVRRVKTSMYPVPVSIGTGTKGTPSYNAFNGQFVPDVHIRQGTFVSPPSLPNIVPSSTVMAQGTKGWNKYKPTHQAGSLGQAIGELREGLLPVKLSQIHDLRHAFKDLKSLGKAVGGGHLAAVFGVLPLVQDIKDLARNVHNMDKNIQQLARDNGRLIRRGGIIEITESESNTIIEGSGQNSFIYPNVHVGLWQPGTKSKKYTSVKTSTTYRFSGRFRYWIDPSRFGYKGIPDRYQFQLSRIAFGLDPTDLSTYYELMPWSWLIDWAVPLGPMLENFFNDSLDNLVADYAYVSAHQNTTENVKVTSVLNDGRIIGPMSEQVIETKQRYAASPYGFGILLSDLSLKRLAILASLGLTKLF</sequence>
<evidence type="ECO:0008006" key="2">
    <source>
        <dbReference type="Google" id="ProtNLM"/>
    </source>
</evidence>
<dbReference type="EMBL" id="MN035914">
    <property type="protein sequence ID" value="QDH90966.1"/>
    <property type="molecule type" value="Genomic_RNA"/>
</dbReference>
<proteinExistence type="predicted"/>
<evidence type="ECO:0000313" key="1">
    <source>
        <dbReference type="EMBL" id="QDH90966.1"/>
    </source>
</evidence>
<gene>
    <name evidence="1" type="ORF">H1Rhizo25607_000004</name>
</gene>
<reference evidence="1" key="1">
    <citation type="submission" date="2019-05" db="EMBL/GenBank/DDBJ databases">
        <title>Metatranscriptomic reconstruction reveals RNA viruses with the potential to shape carbon cycling in soil.</title>
        <authorList>
            <person name="Starr E.P."/>
            <person name="Nuccio E."/>
            <person name="Pett-Ridge J."/>
            <person name="Banfield J.F."/>
            <person name="Firestone M.K."/>
        </authorList>
    </citation>
    <scope>NUCLEOTIDE SEQUENCE</scope>
    <source>
        <strain evidence="1">H1_Rhizo_25_scaffold_607</strain>
    </source>
</reference>
<accession>A0A514DBI2</accession>